<name>A0ABD3XNW7_SINWO</name>
<evidence type="ECO:0000313" key="2">
    <source>
        <dbReference type="Proteomes" id="UP001634394"/>
    </source>
</evidence>
<keyword evidence="2" id="KW-1185">Reference proteome</keyword>
<organism evidence="1 2">
    <name type="scientific">Sinanodonta woodiana</name>
    <name type="common">Chinese pond mussel</name>
    <name type="synonym">Anodonta woodiana</name>
    <dbReference type="NCBI Taxonomy" id="1069815"/>
    <lineage>
        <taxon>Eukaryota</taxon>
        <taxon>Metazoa</taxon>
        <taxon>Spiralia</taxon>
        <taxon>Lophotrochozoa</taxon>
        <taxon>Mollusca</taxon>
        <taxon>Bivalvia</taxon>
        <taxon>Autobranchia</taxon>
        <taxon>Heteroconchia</taxon>
        <taxon>Palaeoheterodonta</taxon>
        <taxon>Unionida</taxon>
        <taxon>Unionoidea</taxon>
        <taxon>Unionidae</taxon>
        <taxon>Unioninae</taxon>
        <taxon>Sinanodonta</taxon>
    </lineage>
</organism>
<dbReference type="EMBL" id="JBJQND010000001">
    <property type="protein sequence ID" value="KAL3887884.1"/>
    <property type="molecule type" value="Genomic_DNA"/>
</dbReference>
<feature type="non-terminal residue" evidence="1">
    <location>
        <position position="78"/>
    </location>
</feature>
<comment type="caution">
    <text evidence="1">The sequence shown here is derived from an EMBL/GenBank/DDBJ whole genome shotgun (WGS) entry which is preliminary data.</text>
</comment>
<dbReference type="Proteomes" id="UP001634394">
    <property type="component" value="Unassembled WGS sequence"/>
</dbReference>
<protein>
    <submittedName>
        <fullName evidence="1">Uncharacterized protein</fullName>
    </submittedName>
</protein>
<reference evidence="1 2" key="1">
    <citation type="submission" date="2024-11" db="EMBL/GenBank/DDBJ databases">
        <title>Chromosome-level genome assembly of the freshwater bivalve Anodonta woodiana.</title>
        <authorList>
            <person name="Chen X."/>
        </authorList>
    </citation>
    <scope>NUCLEOTIDE SEQUENCE [LARGE SCALE GENOMIC DNA]</scope>
    <source>
        <strain evidence="1">MN2024</strain>
        <tissue evidence="1">Gills</tissue>
    </source>
</reference>
<feature type="non-terminal residue" evidence="1">
    <location>
        <position position="1"/>
    </location>
</feature>
<accession>A0ABD3XNW7</accession>
<proteinExistence type="predicted"/>
<gene>
    <name evidence="1" type="ORF">ACJMK2_000273</name>
</gene>
<dbReference type="AlphaFoldDB" id="A0ABD3XNW7"/>
<sequence>KVHPMGVVVVGDKLVIIDKTSKKVLIYRRNDGMLLLFTDELESMPVGLCCVSDKEFCVAMKDGRLAIISVQESGLVST</sequence>
<evidence type="ECO:0000313" key="1">
    <source>
        <dbReference type="EMBL" id="KAL3887884.1"/>
    </source>
</evidence>